<protein>
    <submittedName>
        <fullName evidence="1">Acetyltransferase, GNAT family</fullName>
    </submittedName>
</protein>
<evidence type="ECO:0000313" key="2">
    <source>
        <dbReference type="Proteomes" id="UP001497680"/>
    </source>
</evidence>
<dbReference type="Proteomes" id="UP001497680">
    <property type="component" value="Unassembled WGS sequence"/>
</dbReference>
<reference evidence="1 2" key="1">
    <citation type="journal article" date="2022" name="New Phytol.">
        <title>Ecological generalism drives hyperdiversity of secondary metabolite gene clusters in xylarialean endophytes.</title>
        <authorList>
            <person name="Franco M.E.E."/>
            <person name="Wisecaver J.H."/>
            <person name="Arnold A.E."/>
            <person name="Ju Y.M."/>
            <person name="Slot J.C."/>
            <person name="Ahrendt S."/>
            <person name="Moore L.P."/>
            <person name="Eastman K.E."/>
            <person name="Scott K."/>
            <person name="Konkel Z."/>
            <person name="Mondo S.J."/>
            <person name="Kuo A."/>
            <person name="Hayes R.D."/>
            <person name="Haridas S."/>
            <person name="Andreopoulos B."/>
            <person name="Riley R."/>
            <person name="LaButti K."/>
            <person name="Pangilinan J."/>
            <person name="Lipzen A."/>
            <person name="Amirebrahimi M."/>
            <person name="Yan J."/>
            <person name="Adam C."/>
            <person name="Keymanesh K."/>
            <person name="Ng V."/>
            <person name="Louie K."/>
            <person name="Northen T."/>
            <person name="Drula E."/>
            <person name="Henrissat B."/>
            <person name="Hsieh H.M."/>
            <person name="Youens-Clark K."/>
            <person name="Lutzoni F."/>
            <person name="Miadlikowska J."/>
            <person name="Eastwood D.C."/>
            <person name="Hamelin R.C."/>
            <person name="Grigoriev I.V."/>
            <person name="U'Ren J.M."/>
        </authorList>
    </citation>
    <scope>NUCLEOTIDE SEQUENCE [LARGE SCALE GENOMIC DNA]</scope>
    <source>
        <strain evidence="1 2">ER1909</strain>
    </source>
</reference>
<keyword evidence="2" id="KW-1185">Reference proteome</keyword>
<proteinExistence type="predicted"/>
<dbReference type="EMBL" id="MU394293">
    <property type="protein sequence ID" value="KAI6089888.1"/>
    <property type="molecule type" value="Genomic_DNA"/>
</dbReference>
<name>A0ACC0DBE4_9PEZI</name>
<comment type="caution">
    <text evidence="1">The sequence shown here is derived from an EMBL/GenBank/DDBJ whole genome shotgun (WGS) entry which is preliminary data.</text>
</comment>
<accession>A0ACC0DBE4</accession>
<gene>
    <name evidence="1" type="ORF">F4821DRAFT_44165</name>
</gene>
<sequence>MADRISNPLGPIVNDKPARRPTRDTKLVGRYITVVGLSAEHADSLFPHISGPENAHLWDYVNDGPYDDITIFRGNLKAREASQDPVFFALLLNDQNAGATNSIESKKVVGMASFLRIDPKSRSIEVGVMYSPQLQRTPAATEAMYLMTRHAFEDLSYRRCEWKCNSLNAAGRRAAERLGFMLEGIFRKHMIIRGRNRDTAWYSMVDDEWPGAKRALEAWLDAANFDGEGRQKKKLEDFRQ</sequence>
<organism evidence="1 2">
    <name type="scientific">Hypoxylon rubiginosum</name>
    <dbReference type="NCBI Taxonomy" id="110542"/>
    <lineage>
        <taxon>Eukaryota</taxon>
        <taxon>Fungi</taxon>
        <taxon>Dikarya</taxon>
        <taxon>Ascomycota</taxon>
        <taxon>Pezizomycotina</taxon>
        <taxon>Sordariomycetes</taxon>
        <taxon>Xylariomycetidae</taxon>
        <taxon>Xylariales</taxon>
        <taxon>Hypoxylaceae</taxon>
        <taxon>Hypoxylon</taxon>
    </lineage>
</organism>
<evidence type="ECO:0000313" key="1">
    <source>
        <dbReference type="EMBL" id="KAI6089888.1"/>
    </source>
</evidence>